<reference evidence="3 4" key="1">
    <citation type="journal article" date="2019" name="Sci. Rep.">
        <title>A high-quality genome of Eragrostis curvula grass provides insights into Poaceae evolution and supports new strategies to enhance forage quality.</title>
        <authorList>
            <person name="Carballo J."/>
            <person name="Santos B.A.C.M."/>
            <person name="Zappacosta D."/>
            <person name="Garbus I."/>
            <person name="Selva J.P."/>
            <person name="Gallo C.A."/>
            <person name="Diaz A."/>
            <person name="Albertini E."/>
            <person name="Caccamo M."/>
            <person name="Echenique V."/>
        </authorList>
    </citation>
    <scope>NUCLEOTIDE SEQUENCE [LARGE SCALE GENOMIC DNA]</scope>
    <source>
        <strain evidence="4">cv. Victoria</strain>
        <tissue evidence="3">Leaf</tissue>
    </source>
</reference>
<dbReference type="EMBL" id="RWGY01000002">
    <property type="protein sequence ID" value="TVU51305.1"/>
    <property type="molecule type" value="Genomic_DNA"/>
</dbReference>
<accession>A0A5J9WTZ8</accession>
<sequence>MAAESLIGLSSMENDMKMLSSEKQIADIEKEREVHNNELKDTIDNCTILSSDLEKAMLTEDEVHTLLAEYQKLKNNNSMLLAEHGDLKAQLQSTINDLEAAKIDQHNEVMIYQEEKTTTLAKLQQVEASLKNLENQLEQQVKKNLEMQKTNEDLVLENSKLQNEILEMQGEKSEALASIIDLESKMVEAKRSLHTKIAALHEDKEATLLELHASNASAKNFESVVKKQNVNISSLQQANDELHNSITILIEESEKAKVKLQDQIEAMDKQLTVMRRSLHAKIAALQEEKDATLLELQTAQASTRSVDSVIEKQNETISSLQQANDELQKTITTLTEESEKAKAKLKEEIEAVGKQLTVMRKSLHAKIAALHEEKDATLSDLQASQASNRNFESVVKKLNEDISFQKQANDELQRAIRTLTEKLEQAKAQFQEELVEVRRGLHAKVAPLHEEKDTAQLKLQAAQASIRNYESVVEEQNKSILSQQHGNDELQKAIYTLTKQSAQTKAKLQDEVKAMEMQLLEMRRSLHAKIPILQEEKDATLLELQTAQASAWNIESVAEKKNETISSLQQANDELQQTITTLTEESEKAKAKLQEEIEAMDKQLTVMRKSLHAKIAALHEEKDAALSELQASQASVRNFDSVAKKKNEDISSLKQANDELQRAIRTLTEKSEQAKAQFQEELVEVRRGLHAKVAPLHEEKDEAQLKLQAAQASIRNYESVVEEQNKRILTLQQGTDELQKAIYTLTEQSAQTKAMLQEEVKAMEMQLLEMRRSLHAKIAVLQEENDATLLQLQTTQASARNIESVAEKRNETISSLQQANDDLQKTITTLTEESEKAKAKFQEEIEAMDKQLTVMRKSLHVKIAALHEEKDAALLELQASEASVRNFESVVKKQNEDISSQKQANDELQRAIRTLTKKSEQAKAQFQEELVVVRRGLHAKVAPLHEEKDAAQLKLQAAQDSISNYESVVEEQNKRILSLQQGNDELQKAIYTLTEQSAQTKATLQEEVKAMEMQLLEMRRSLHAKIAALQEEKDATLLELQTAQASARNIESVAEKQNETISYLQQANDDLQKTITTLTEKAKAKLHEEIEAMDKQLTVMRKSLHAKIAALHEEKDVALSELQASQASVRNFESVAKKQNEDISSLKQANDKLQRTIRTLTEKSEQAKAQFQEELVEVRRGLHARVAPLHEEKNAAQLKLQAAQASIRNLESVVEEQNERILSLQQGNDELQRAIYTLTEQSVQTKAMLQEEVKAMEMQSVEMRRSLHAKIAALQEEKDATLLELQTAQASARNIESVAEKQNETISSLQQANDNLKKTITTLTEESEKAKAKLQEEIEAMDKQLTIMRKSLHAKIAALHEEKDAALAELQASQASVRNFESVAKKQNEEISFLKQVNDELQRAISDLTEKSEQAKAQFQEQLVEVRRGLHAKVAPLHEEKDAAQLKLQAAQASVKNLESVVEEQNERILSLQQGNDELQGAIYTLAEQSVQTKAALQEEVKAMEMQSVEMRRSLHAKIAALQEEKDATLLELQTAQASARNVESVVEKQNETISSLHQANDELHKTITTLTEESEKAKAKLQGEIEAMDKTLTVMRKSLHAKIAALHEEKDTALLELQASQASVRNFESVAKKQNEDISSLKQANDELQRTIRTLTEKLEQAKAQFQEELVEVRRGQHAKFAPLHEEKDAAQLKLKAAQASIRNLQSVVEEQNERILSLQQGNDELQKAIYTLTEQSAQTKANLQEEVNAMEMQLLEMRRSLHAKIVASQEEKDATLLELQTAQASARDIKSVTEKQNETISSLQQANDDLQKTITTLTEESEKAKAKLQGEIEAMDKQLTVMRNSLHAKIAALHEEKDATLSQLQASQASVRNFESVAERQSEDISYLHQANDDLLKTICTMTEETEKVKAKLHEEIKAMDKQLVEMRRSLHAKIAALHEERDATLMELQASQTSVRNFESVIEKQNDDILSLRQANDDLQQTICTLTAETEKAKTQLQDEVKAMERQLVEMRRSLHAKIATLHEEKDAALLDLQASLAYVRNIDSVVEKHNKSISTQKQASDELQRVIHTLTGKSEQVKARFQEELVEVRRGLYAKVAALHEEKDATQLKLQAAQASIKNFESVVEEQNKRILSLQQGNDKLQRAIYTLTEQSAQTKSNFQDEVKGMEMQLLEMRSFHAKISVLKEEKDATLLELQTSQASVKNIESVVEKQNGTISSLQQANDVLQKEIGTLTEQSQQANSKLQEEVKAAQEERDMVISQFKQSEVFIKNLENEVARLIEELSVQLQKNSALDKQFKKFQAEMARNIVDLSLNTKALENTINVLSSEKTKVEEDLKILVQACSGNMSSMKEFQETVKQRITDDVTKLGPLYQSLGEVLSSYRKLQYAYDEMSARASQLEALKENQMGQIEKINQLKEEKVNTFMENAKLHKNVLYLEFQLQHVKQKLMENKWKEERFATTLVTSQAEIQNLEQLVSLLEETLEEVKEHAELGVLSLAEQLDKLESSFNQGFPRFVYRSSTSSSEEIKVLRKKLHDHLDQQKEILKKKEEVATKLRNKDKVLSDLVKNDVEARNLEKEVDEKESGGDSTNNTVTGSKRWPSLRRRRWRRNSYSC</sequence>
<evidence type="ECO:0000256" key="1">
    <source>
        <dbReference type="SAM" id="Coils"/>
    </source>
</evidence>
<feature type="coiled-coil region" evidence="1">
    <location>
        <begin position="1264"/>
        <end position="1592"/>
    </location>
</feature>
<feature type="coiled-coil region" evidence="1">
    <location>
        <begin position="1905"/>
        <end position="1932"/>
    </location>
</feature>
<keyword evidence="1" id="KW-0175">Coiled coil</keyword>
<evidence type="ECO:0000313" key="4">
    <source>
        <dbReference type="Proteomes" id="UP000324897"/>
    </source>
</evidence>
<proteinExistence type="predicted"/>
<organism evidence="3 4">
    <name type="scientific">Eragrostis curvula</name>
    <name type="common">weeping love grass</name>
    <dbReference type="NCBI Taxonomy" id="38414"/>
    <lineage>
        <taxon>Eukaryota</taxon>
        <taxon>Viridiplantae</taxon>
        <taxon>Streptophyta</taxon>
        <taxon>Embryophyta</taxon>
        <taxon>Tracheophyta</taxon>
        <taxon>Spermatophyta</taxon>
        <taxon>Magnoliopsida</taxon>
        <taxon>Liliopsida</taxon>
        <taxon>Poales</taxon>
        <taxon>Poaceae</taxon>
        <taxon>PACMAD clade</taxon>
        <taxon>Chloridoideae</taxon>
        <taxon>Eragrostideae</taxon>
        <taxon>Eragrostidinae</taxon>
        <taxon>Eragrostis</taxon>
    </lineage>
</organism>
<dbReference type="SUPFAM" id="SSF57997">
    <property type="entry name" value="Tropomyosin"/>
    <property type="match status" value="1"/>
</dbReference>
<feature type="coiled-coil region" evidence="1">
    <location>
        <begin position="1129"/>
        <end position="1234"/>
    </location>
</feature>
<feature type="coiled-coil region" evidence="1">
    <location>
        <begin position="643"/>
        <end position="727"/>
    </location>
</feature>
<feature type="coiled-coil region" evidence="1">
    <location>
        <begin position="554"/>
        <end position="610"/>
    </location>
</feature>
<comment type="caution">
    <text evidence="3">The sequence shown here is derived from an EMBL/GenBank/DDBJ whole genome shotgun (WGS) entry which is preliminary data.</text>
</comment>
<dbReference type="PANTHER" id="PTHR43939:SF57">
    <property type="entry name" value="MYOSIN HEAVY CHAIN-LIKE"/>
    <property type="match status" value="1"/>
</dbReference>
<feature type="region of interest" description="Disordered" evidence="2">
    <location>
        <begin position="2579"/>
        <end position="2604"/>
    </location>
</feature>
<feature type="coiled-coil region" evidence="1">
    <location>
        <begin position="250"/>
        <end position="355"/>
    </location>
</feature>
<evidence type="ECO:0000313" key="3">
    <source>
        <dbReference type="EMBL" id="TVU51305.1"/>
    </source>
</evidence>
<dbReference type="OrthoDB" id="10255522at2759"/>
<feature type="coiled-coil region" evidence="1">
    <location>
        <begin position="1795"/>
        <end position="1840"/>
    </location>
</feature>
<gene>
    <name evidence="3" type="ORF">EJB05_02719</name>
</gene>
<feature type="coiled-coil region" evidence="1">
    <location>
        <begin position="2212"/>
        <end position="2292"/>
    </location>
</feature>
<feature type="coiled-coil region" evidence="1">
    <location>
        <begin position="891"/>
        <end position="1074"/>
    </location>
</feature>
<feature type="coiled-coil region" evidence="1">
    <location>
        <begin position="806"/>
        <end position="851"/>
    </location>
</feature>
<name>A0A5J9WTZ8_9POAL</name>
<feature type="coiled-coil region" evidence="1">
    <location>
        <begin position="1625"/>
        <end position="1762"/>
    </location>
</feature>
<dbReference type="Proteomes" id="UP000324897">
    <property type="component" value="Chromosome 6"/>
</dbReference>
<feature type="non-terminal residue" evidence="3">
    <location>
        <position position="1"/>
    </location>
</feature>
<protein>
    <submittedName>
        <fullName evidence="3">Uncharacterized protein</fullName>
    </submittedName>
</protein>
<dbReference type="PANTHER" id="PTHR43939">
    <property type="entry name" value="COILED-COIL DOMAIN-CONTAINING PROTEIN 158"/>
    <property type="match status" value="1"/>
</dbReference>
<feature type="coiled-coil region" evidence="1">
    <location>
        <begin position="381"/>
        <end position="479"/>
    </location>
</feature>
<feature type="coiled-coil region" evidence="1">
    <location>
        <begin position="1965"/>
        <end position="2017"/>
    </location>
</feature>
<feature type="coiled-coil region" evidence="1">
    <location>
        <begin position="18"/>
        <end position="178"/>
    </location>
</feature>
<keyword evidence="4" id="KW-1185">Reference proteome</keyword>
<feature type="coiled-coil region" evidence="1">
    <location>
        <begin position="2465"/>
        <end position="2495"/>
    </location>
</feature>
<dbReference type="Gramene" id="TVU51305">
    <property type="protein sequence ID" value="TVU51305"/>
    <property type="gene ID" value="EJB05_02719"/>
</dbReference>
<feature type="compositionally biased region" description="Polar residues" evidence="2">
    <location>
        <begin position="2589"/>
        <end position="2598"/>
    </location>
</feature>
<evidence type="ECO:0000256" key="2">
    <source>
        <dbReference type="SAM" id="MobiDB-lite"/>
    </source>
</evidence>
<feature type="coiled-coil region" evidence="1">
    <location>
        <begin position="2100"/>
        <end position="2148"/>
    </location>
</feature>
<feature type="compositionally biased region" description="Basic and acidic residues" evidence="2">
    <location>
        <begin position="2579"/>
        <end position="2588"/>
    </location>
</feature>